<dbReference type="PANTHER" id="PTHR36374">
    <property type="entry name" value="OS01G0969000 PROTEIN"/>
    <property type="match status" value="1"/>
</dbReference>
<dbReference type="AlphaFoldDB" id="B9T6R2"/>
<dbReference type="EMBL" id="EQ974636">
    <property type="protein sequence ID" value="EEF28450.1"/>
    <property type="molecule type" value="Genomic_DNA"/>
</dbReference>
<organism evidence="2 3">
    <name type="scientific">Ricinus communis</name>
    <name type="common">Castor bean</name>
    <dbReference type="NCBI Taxonomy" id="3988"/>
    <lineage>
        <taxon>Eukaryota</taxon>
        <taxon>Viridiplantae</taxon>
        <taxon>Streptophyta</taxon>
        <taxon>Embryophyta</taxon>
        <taxon>Tracheophyta</taxon>
        <taxon>Spermatophyta</taxon>
        <taxon>Magnoliopsida</taxon>
        <taxon>eudicotyledons</taxon>
        <taxon>Gunneridae</taxon>
        <taxon>Pentapetalae</taxon>
        <taxon>rosids</taxon>
        <taxon>fabids</taxon>
        <taxon>Malpighiales</taxon>
        <taxon>Euphorbiaceae</taxon>
        <taxon>Acalyphoideae</taxon>
        <taxon>Acalypheae</taxon>
        <taxon>Ricinus</taxon>
    </lineage>
</organism>
<dbReference type="STRING" id="3988.B9T6R2"/>
<dbReference type="InParanoid" id="B9T6R2"/>
<evidence type="ECO:0000313" key="3">
    <source>
        <dbReference type="Proteomes" id="UP000008311"/>
    </source>
</evidence>
<reference evidence="3" key="1">
    <citation type="journal article" date="2010" name="Nat. Biotechnol.">
        <title>Draft genome sequence of the oilseed species Ricinus communis.</title>
        <authorList>
            <person name="Chan A.P."/>
            <person name="Crabtree J."/>
            <person name="Zhao Q."/>
            <person name="Lorenzi H."/>
            <person name="Orvis J."/>
            <person name="Puiu D."/>
            <person name="Melake-Berhan A."/>
            <person name="Jones K.M."/>
            <person name="Redman J."/>
            <person name="Chen G."/>
            <person name="Cahoon E.B."/>
            <person name="Gedil M."/>
            <person name="Stanke M."/>
            <person name="Haas B.J."/>
            <person name="Wortman J.R."/>
            <person name="Fraser-Liggett C.M."/>
            <person name="Ravel J."/>
            <person name="Rabinowicz P.D."/>
        </authorList>
    </citation>
    <scope>NUCLEOTIDE SEQUENCE [LARGE SCALE GENOMIC DNA]</scope>
    <source>
        <strain evidence="3">cv. Hale</strain>
    </source>
</reference>
<gene>
    <name evidence="2" type="ORF">RCOM_0155690</name>
</gene>
<feature type="region of interest" description="Disordered" evidence="1">
    <location>
        <begin position="51"/>
        <end position="76"/>
    </location>
</feature>
<dbReference type="PANTHER" id="PTHR36374:SF1">
    <property type="entry name" value="OS01G0969000 PROTEIN"/>
    <property type="match status" value="1"/>
</dbReference>
<proteinExistence type="predicted"/>
<dbReference type="Proteomes" id="UP000008311">
    <property type="component" value="Unassembled WGS sequence"/>
</dbReference>
<sequence length="111" mass="12470">MANSISEIENKQDDDPEINKNLFLIFPKFEFKFLKFGNNLDPKVEKVLNKEKEKTGSNKPGDVVKFADPKPITPPPLKIENQEASKLSHPLVLLPIEGKGNLLRFVTLISG</sequence>
<name>B9T6R2_RICCO</name>
<accession>B9T6R2</accession>
<keyword evidence="3" id="KW-1185">Reference proteome</keyword>
<protein>
    <submittedName>
        <fullName evidence="2">Uncharacterized protein</fullName>
    </submittedName>
</protein>
<evidence type="ECO:0000313" key="2">
    <source>
        <dbReference type="EMBL" id="EEF28450.1"/>
    </source>
</evidence>
<evidence type="ECO:0000256" key="1">
    <source>
        <dbReference type="SAM" id="MobiDB-lite"/>
    </source>
</evidence>